<keyword evidence="4" id="KW-1185">Reference proteome</keyword>
<sequence length="1027" mass="116983">MSTIILSAIGSNVGSSLMGMIGQFIGAELGAALGSRIDSALFGLDNTKHGPRIKDLNIQTSTYGKMIPIIYGTARVAGNIIWAQPIKEVRSEDAKVASILGFGKADSYVSYSYFATLAIGICEGEIEDVTKIWANDKLLIADEISFRLYKGTEDQEPDPLIESIEGSSPAYRGLAYIVIEDFPLADYSNRVPNFTFEVTSLTKINNSSVAARIKNINLIPGSGEFVYDTKIQMKIAQENVGDKSITYGPAQRVNHHNYSSETDFVLSLKQLKMNLPNVEWVSVVINWFASSLDIKDCKIYPAVEFQYDSVTMPDDWQVGEITRNKAKLISKDSKGNPRYGGTVSDIALLRCVEELRNRNYKVMFYPMLLMDIPTKPWRGYLIGLPEDVNSFFVEYNKFILHYSTLLQGKVDGFIIGSEFVGLTKIKDNSGSYPAITELIKLARQVKQNLGHNAIVTYAADWTEYHSLDGWYHMDELWSSKYIDVIGIDAYFPLTDGRQPTFGYTKHDIEKGWISGEGYDYFYLDPKNKNGKTSYTDNRFAWKNIEEWWSKYHINPDGKTTKWQPKMKKMWFTEYGFPSVDGCGNQPNAFIDQSSIDSKYPYYSQGNVDFHAQRTAVDGTLAKWHNSEMVEKMFLWAWDARPYPYFPDLCKVWADCGNWQTGHWIQGKISLLGIDTVIADMLQRSGIDQFDVSMLRGFLHGYVISYRQPLRSIIQVLQNTYFFDVIQQDRKLLFLHIGREADIFVTTDDIVPDTRYSGQNLISIERIIELKSKVNVMYISRIFDYQTNVRYAKLPNSGGFNTAITVEIPLILEENQAQNIAEVMLYNFQQERNIYNFTLPIKYLWLSPSDIIKITNDKEEHVLRITKIKTGSLSLQIEGVSYNSSIYQFSFPAVKGEITNANLPKHLSDTYLKILYLPYDKDHIKLVVGAVEDNWRGAIIFMSENNGQNYKAIANTNQPSIYSFVINHLDEGQVGALDEENKVEIVLNYSTISDEANLALVGDEIIEFHNVELISKNRYRLRTCLERD</sequence>
<dbReference type="SUPFAM" id="SSF51445">
    <property type="entry name" value="(Trans)glycosidases"/>
    <property type="match status" value="1"/>
</dbReference>
<proteinExistence type="predicted"/>
<feature type="domain" description="Tip attachment protein J" evidence="2">
    <location>
        <begin position="707"/>
        <end position="868"/>
    </location>
</feature>
<evidence type="ECO:0000313" key="3">
    <source>
        <dbReference type="EMBL" id="GHM59307.1"/>
    </source>
</evidence>
<name>A0A8J3MQ92_9RICK</name>
<comment type="caution">
    <text evidence="3">The sequence shown here is derived from an EMBL/GenBank/DDBJ whole genome shotgun (WGS) entry which is preliminary data.</text>
</comment>
<reference evidence="3 4" key="1">
    <citation type="journal article" date="2021" name="Microb. Ecol.">
        <title>Candidatus Mesenet longicola: Novel Endosymbionts of Brontispa longissima that Induce Cytoplasmic Incompatibility.</title>
        <authorList>
            <person name="Takano S."/>
            <person name="Gotoh Y."/>
            <person name="Hayashi T."/>
        </authorList>
    </citation>
    <scope>NUCLEOTIDE SEQUENCE [LARGE SCALE GENOMIC DNA]</scope>
    <source>
        <strain evidence="3">L5</strain>
    </source>
</reference>
<evidence type="ECO:0000313" key="4">
    <source>
        <dbReference type="Proteomes" id="UP000637906"/>
    </source>
</evidence>
<evidence type="ECO:0000259" key="2">
    <source>
        <dbReference type="Pfam" id="PF13550"/>
    </source>
</evidence>
<dbReference type="Pfam" id="PF13550">
    <property type="entry name" value="Phage-tail_3"/>
    <property type="match status" value="1"/>
</dbReference>
<protein>
    <recommendedName>
        <fullName evidence="5">GTA TIM-barrel-like domain-containing protein</fullName>
    </recommendedName>
</protein>
<feature type="domain" description="GTA TIM-barrel-like" evidence="1">
    <location>
        <begin position="394"/>
        <end position="646"/>
    </location>
</feature>
<dbReference type="Gene3D" id="3.20.20.80">
    <property type="entry name" value="Glycosidases"/>
    <property type="match status" value="1"/>
</dbReference>
<evidence type="ECO:0008006" key="5">
    <source>
        <dbReference type="Google" id="ProtNLM"/>
    </source>
</evidence>
<dbReference type="InterPro" id="IPR025195">
    <property type="entry name" value="GTA_TIM_dom"/>
</dbReference>
<dbReference type="Proteomes" id="UP000637906">
    <property type="component" value="Unassembled WGS sequence"/>
</dbReference>
<organism evidence="3 4">
    <name type="scientific">Candidatus Mesenet longicola</name>
    <dbReference type="NCBI Taxonomy" id="1892558"/>
    <lineage>
        <taxon>Bacteria</taxon>
        <taxon>Pseudomonadati</taxon>
        <taxon>Pseudomonadota</taxon>
        <taxon>Alphaproteobacteria</taxon>
        <taxon>Rickettsiales</taxon>
        <taxon>Anaplasmataceae</taxon>
        <taxon>Candidatus Mesenet</taxon>
    </lineage>
</organism>
<dbReference type="Pfam" id="PF13547">
    <property type="entry name" value="GTA_TIM"/>
    <property type="match status" value="1"/>
</dbReference>
<gene>
    <name evidence="3" type="ORF">sL5_03000</name>
</gene>
<dbReference type="EMBL" id="BNGU01000007">
    <property type="protein sequence ID" value="GHM59307.1"/>
    <property type="molecule type" value="Genomic_DNA"/>
</dbReference>
<dbReference type="CDD" id="cd19607">
    <property type="entry name" value="GTA_TIM-barrel-like"/>
    <property type="match status" value="1"/>
</dbReference>
<accession>A0A8J3MQ92</accession>
<dbReference type="InterPro" id="IPR017853">
    <property type="entry name" value="GH"/>
</dbReference>
<dbReference type="InterPro" id="IPR032876">
    <property type="entry name" value="J_dom"/>
</dbReference>
<dbReference type="AlphaFoldDB" id="A0A8J3MQ92"/>
<evidence type="ECO:0000259" key="1">
    <source>
        <dbReference type="Pfam" id="PF13547"/>
    </source>
</evidence>